<organism evidence="2 3">
    <name type="scientific">Gossypium barbadense</name>
    <name type="common">Sea Island cotton</name>
    <name type="synonym">Hibiscus barbadensis</name>
    <dbReference type="NCBI Taxonomy" id="3634"/>
    <lineage>
        <taxon>Eukaryota</taxon>
        <taxon>Viridiplantae</taxon>
        <taxon>Streptophyta</taxon>
        <taxon>Embryophyta</taxon>
        <taxon>Tracheophyta</taxon>
        <taxon>Spermatophyta</taxon>
        <taxon>Magnoliopsida</taxon>
        <taxon>eudicotyledons</taxon>
        <taxon>Gunneridae</taxon>
        <taxon>Pentapetalae</taxon>
        <taxon>rosids</taxon>
        <taxon>malvids</taxon>
        <taxon>Malvales</taxon>
        <taxon>Malvaceae</taxon>
        <taxon>Malvoideae</taxon>
        <taxon>Gossypium</taxon>
    </lineage>
</organism>
<evidence type="ECO:0000313" key="2">
    <source>
        <dbReference type="EMBL" id="KAB2049587.1"/>
    </source>
</evidence>
<name>A0A5J5T1K2_GOSBA</name>
<feature type="region of interest" description="Disordered" evidence="1">
    <location>
        <begin position="55"/>
        <end position="83"/>
    </location>
</feature>
<accession>A0A5J5T1K2</accession>
<dbReference type="AlphaFoldDB" id="A0A5J5T1K2"/>
<proteinExistence type="predicted"/>
<protein>
    <submittedName>
        <fullName evidence="2">Uncharacterized protein</fullName>
    </submittedName>
</protein>
<reference evidence="3" key="1">
    <citation type="journal article" date="2020" name="Nat. Genet.">
        <title>Genomic diversifications of five Gossypium allopolyploid species and their impact on cotton improvement.</title>
        <authorList>
            <person name="Chen Z.J."/>
            <person name="Sreedasyam A."/>
            <person name="Ando A."/>
            <person name="Song Q."/>
            <person name="De Santiago L.M."/>
            <person name="Hulse-Kemp A.M."/>
            <person name="Ding M."/>
            <person name="Ye W."/>
            <person name="Kirkbride R.C."/>
            <person name="Jenkins J."/>
            <person name="Plott C."/>
            <person name="Lovell J."/>
            <person name="Lin Y.M."/>
            <person name="Vaughn R."/>
            <person name="Liu B."/>
            <person name="Simpson S."/>
            <person name="Scheffler B.E."/>
            <person name="Wen L."/>
            <person name="Saski C.A."/>
            <person name="Grover C.E."/>
            <person name="Hu G."/>
            <person name="Conover J.L."/>
            <person name="Carlson J.W."/>
            <person name="Shu S."/>
            <person name="Boston L.B."/>
            <person name="Williams M."/>
            <person name="Peterson D.G."/>
            <person name="McGee K."/>
            <person name="Jones D.C."/>
            <person name="Wendel J.F."/>
            <person name="Stelly D.M."/>
            <person name="Grimwood J."/>
            <person name="Schmutz J."/>
        </authorList>
    </citation>
    <scope>NUCLEOTIDE SEQUENCE [LARGE SCALE GENOMIC DNA]</scope>
    <source>
        <strain evidence="3">cv. 3-79</strain>
    </source>
</reference>
<dbReference type="Proteomes" id="UP000327439">
    <property type="component" value="Chromosome A13"/>
</dbReference>
<evidence type="ECO:0000256" key="1">
    <source>
        <dbReference type="SAM" id="MobiDB-lite"/>
    </source>
</evidence>
<keyword evidence="3" id="KW-1185">Reference proteome</keyword>
<sequence length="83" mass="9670">MRAKKAWVNPPQTVPFPWDQISQNLIILFVAHLSRNQREKRGVFPFSLHKGIDRPSSRLHLPQTHTAVADEPDISEAWERDME</sequence>
<evidence type="ECO:0000313" key="3">
    <source>
        <dbReference type="Proteomes" id="UP000327439"/>
    </source>
</evidence>
<dbReference type="EMBL" id="CM018214">
    <property type="protein sequence ID" value="KAB2049587.1"/>
    <property type="molecule type" value="Genomic_DNA"/>
</dbReference>
<gene>
    <name evidence="2" type="ORF">ES319_A13G186900v1</name>
</gene>
<dbReference type="OrthoDB" id="10298285at2759"/>